<feature type="transmembrane region" description="Helical" evidence="6">
    <location>
        <begin position="347"/>
        <end position="372"/>
    </location>
</feature>
<feature type="transmembrane region" description="Helical" evidence="6">
    <location>
        <begin position="297"/>
        <end position="318"/>
    </location>
</feature>
<feature type="transmembrane region" description="Helical" evidence="6">
    <location>
        <begin position="247"/>
        <end position="269"/>
    </location>
</feature>
<reference evidence="8" key="2">
    <citation type="journal article" date="2023" name="BMC Genomics">
        <title>Pest status, molecular evolution, and epigenetic factors derived from the genome assembly of Frankliniella fusca, a thysanopteran phytovirus vector.</title>
        <authorList>
            <person name="Catto M.A."/>
            <person name="Labadie P.E."/>
            <person name="Jacobson A.L."/>
            <person name="Kennedy G.G."/>
            <person name="Srinivasan R."/>
            <person name="Hunt B.G."/>
        </authorList>
    </citation>
    <scope>NUCLEOTIDE SEQUENCE</scope>
    <source>
        <strain evidence="8">PL_HMW_Pooled</strain>
    </source>
</reference>
<feature type="region of interest" description="Disordered" evidence="7">
    <location>
        <begin position="1"/>
        <end position="22"/>
    </location>
</feature>
<evidence type="ECO:0000256" key="2">
    <source>
        <dbReference type="ARBA" id="ARBA00007168"/>
    </source>
</evidence>
<comment type="function">
    <text evidence="6">Choline transporter.</text>
</comment>
<name>A0AAE1HDS6_9NEOP</name>
<feature type="region of interest" description="Disordered" evidence="7">
    <location>
        <begin position="680"/>
        <end position="718"/>
    </location>
</feature>
<dbReference type="Proteomes" id="UP001219518">
    <property type="component" value="Unassembled WGS sequence"/>
</dbReference>
<dbReference type="EMBL" id="JAHWGI010000979">
    <property type="protein sequence ID" value="KAK3919480.1"/>
    <property type="molecule type" value="Genomic_DNA"/>
</dbReference>
<feature type="compositionally biased region" description="Basic and acidic residues" evidence="7">
    <location>
        <begin position="680"/>
        <end position="698"/>
    </location>
</feature>
<gene>
    <name evidence="8" type="ORF">KUF71_008607</name>
</gene>
<feature type="transmembrane region" description="Helical" evidence="6">
    <location>
        <begin position="484"/>
        <end position="507"/>
    </location>
</feature>
<feature type="transmembrane region" description="Helical" evidence="6">
    <location>
        <begin position="29"/>
        <end position="52"/>
    </location>
</feature>
<dbReference type="AlphaFoldDB" id="A0AAE1HDS6"/>
<keyword evidence="4 6" id="KW-1133">Transmembrane helix</keyword>
<comment type="subcellular location">
    <subcellularLocation>
        <location evidence="6">Cell membrane</location>
        <topology evidence="6">Multi-pass membrane protein</topology>
    </subcellularLocation>
    <subcellularLocation>
        <location evidence="1">Membrane</location>
        <topology evidence="1">Multi-pass membrane protein</topology>
    </subcellularLocation>
</comment>
<keyword evidence="5 6" id="KW-0472">Membrane</keyword>
<accession>A0AAE1HDS6</accession>
<keyword evidence="3 6" id="KW-0812">Transmembrane</keyword>
<dbReference type="GO" id="GO:0022857">
    <property type="term" value="F:transmembrane transporter activity"/>
    <property type="evidence" value="ECO:0007669"/>
    <property type="project" value="UniProtKB-UniRule"/>
</dbReference>
<feature type="transmembrane region" description="Helical" evidence="6">
    <location>
        <begin position="617"/>
        <end position="639"/>
    </location>
</feature>
<feature type="transmembrane region" description="Helical" evidence="6">
    <location>
        <begin position="588"/>
        <end position="608"/>
    </location>
</feature>
<sequence length="718" mass="80002">MGCCGCADEENDPEPPQKGTNQQRSCTDVLWLAFFILFWLVMILIAAFALVYGNPLRLRNGYDSYGNTCGVKKNEKIGDIALSGLDTSDKPYLFYLDVKNLKQSLQICVKQCPDRNINTLQDLKSFWNRTGSSLCTYDFDLQSELSDVRLKIAESLTADSLTYPLGPCPPLPVYNSISVLHRCVPRPVKELTTQVIGGIYSFLNEWDTVEQVLSDLYDTWDVILALCGLALVLALFLVAVLHFVASIVAYVFMIAVSIACVVGTGILWYTYAGIKWSLDNTPDNELLDKSIHNERAILIYSILATIFTIILLLIVWALRKRIGFLAQLFKESSECLIDMPYLFIQPFVTFLALLAFFAFWVSVIVCLATATYPGSKSLTPMFGKPEIQAAVTSPPLPTSADNLSPRMGNVSVRQLKTLKFVEFIDATWVRYMWWVYLIGLIWTSEFILACQQMVIAGAVAIWYFDGGKKNIGSPVLTSITNLVSYHLGSMALGSVLITILKIPRLILTYIYAKLKNNEETSECAKCGLKCCICCFYCLEKCVRFMNHNAYTVIAMQGINFCSAARRAFSVLVSNALQLATLNSVGDFILFLGKCFVTAVTGSIGLLLLKRDENLKFYAIPVLVIVIFSFFIAHCVLSIYEVVIDTLFLCMCEDHNMNGDTGNWKKSTVVELQQQAIAQRNERSAADGDVGHDETDEHTQNTIDEDGGQPAELTPINES</sequence>
<dbReference type="PANTHER" id="PTHR12385">
    <property type="entry name" value="CHOLINE TRANSPORTER-LIKE (SLC FAMILY 44)"/>
    <property type="match status" value="1"/>
</dbReference>
<dbReference type="Pfam" id="PF04515">
    <property type="entry name" value="Choline_transpo"/>
    <property type="match status" value="1"/>
</dbReference>
<dbReference type="PANTHER" id="PTHR12385:SF12">
    <property type="entry name" value="CHOLINE TRANSPORTER-LIKE PROTEIN"/>
    <property type="match status" value="1"/>
</dbReference>
<evidence type="ECO:0000256" key="7">
    <source>
        <dbReference type="SAM" id="MobiDB-lite"/>
    </source>
</evidence>
<evidence type="ECO:0000313" key="9">
    <source>
        <dbReference type="Proteomes" id="UP001219518"/>
    </source>
</evidence>
<feature type="transmembrane region" description="Helical" evidence="6">
    <location>
        <begin position="222"/>
        <end position="241"/>
    </location>
</feature>
<dbReference type="InterPro" id="IPR007603">
    <property type="entry name" value="Choline_transptr-like"/>
</dbReference>
<evidence type="ECO:0000256" key="5">
    <source>
        <dbReference type="ARBA" id="ARBA00023136"/>
    </source>
</evidence>
<evidence type="ECO:0000256" key="6">
    <source>
        <dbReference type="RuleBase" id="RU368066"/>
    </source>
</evidence>
<evidence type="ECO:0000256" key="4">
    <source>
        <dbReference type="ARBA" id="ARBA00022989"/>
    </source>
</evidence>
<dbReference type="GO" id="GO:0005886">
    <property type="term" value="C:plasma membrane"/>
    <property type="evidence" value="ECO:0007669"/>
    <property type="project" value="UniProtKB-SubCell"/>
</dbReference>
<comment type="caution">
    <text evidence="8">The sequence shown here is derived from an EMBL/GenBank/DDBJ whole genome shotgun (WGS) entry which is preliminary data.</text>
</comment>
<evidence type="ECO:0000256" key="3">
    <source>
        <dbReference type="ARBA" id="ARBA00022692"/>
    </source>
</evidence>
<organism evidence="8 9">
    <name type="scientific">Frankliniella fusca</name>
    <dbReference type="NCBI Taxonomy" id="407009"/>
    <lineage>
        <taxon>Eukaryota</taxon>
        <taxon>Metazoa</taxon>
        <taxon>Ecdysozoa</taxon>
        <taxon>Arthropoda</taxon>
        <taxon>Hexapoda</taxon>
        <taxon>Insecta</taxon>
        <taxon>Pterygota</taxon>
        <taxon>Neoptera</taxon>
        <taxon>Paraneoptera</taxon>
        <taxon>Thysanoptera</taxon>
        <taxon>Terebrantia</taxon>
        <taxon>Thripoidea</taxon>
        <taxon>Thripidae</taxon>
        <taxon>Frankliniella</taxon>
    </lineage>
</organism>
<proteinExistence type="inferred from homology"/>
<keyword evidence="9" id="KW-1185">Reference proteome</keyword>
<feature type="transmembrane region" description="Helical" evidence="6">
    <location>
        <begin position="433"/>
        <end position="464"/>
    </location>
</feature>
<reference evidence="8" key="1">
    <citation type="submission" date="2021-07" db="EMBL/GenBank/DDBJ databases">
        <authorList>
            <person name="Catto M.A."/>
            <person name="Jacobson A."/>
            <person name="Kennedy G."/>
            <person name="Labadie P."/>
            <person name="Hunt B.G."/>
            <person name="Srinivasan R."/>
        </authorList>
    </citation>
    <scope>NUCLEOTIDE SEQUENCE</scope>
    <source>
        <strain evidence="8">PL_HMW_Pooled</strain>
        <tissue evidence="8">Head</tissue>
    </source>
</reference>
<evidence type="ECO:0000256" key="1">
    <source>
        <dbReference type="ARBA" id="ARBA00004141"/>
    </source>
</evidence>
<evidence type="ECO:0000313" key="8">
    <source>
        <dbReference type="EMBL" id="KAK3919480.1"/>
    </source>
</evidence>
<comment type="similarity">
    <text evidence="2 6">Belongs to the CTL (choline transporter-like) family.</text>
</comment>
<protein>
    <recommendedName>
        <fullName evidence="6">Choline transporter-like protein</fullName>
    </recommendedName>
</protein>